<feature type="compositionally biased region" description="Basic and acidic residues" evidence="1">
    <location>
        <begin position="355"/>
        <end position="375"/>
    </location>
</feature>
<dbReference type="EMBL" id="MU859486">
    <property type="protein sequence ID" value="KAK3946874.1"/>
    <property type="molecule type" value="Genomic_DNA"/>
</dbReference>
<feature type="signal peptide" evidence="2">
    <location>
        <begin position="1"/>
        <end position="23"/>
    </location>
</feature>
<feature type="region of interest" description="Disordered" evidence="1">
    <location>
        <begin position="333"/>
        <end position="389"/>
    </location>
</feature>
<evidence type="ECO:0000313" key="3">
    <source>
        <dbReference type="EMBL" id="KAK3946874.1"/>
    </source>
</evidence>
<feature type="compositionally biased region" description="Polar residues" evidence="1">
    <location>
        <begin position="276"/>
        <end position="295"/>
    </location>
</feature>
<protein>
    <submittedName>
        <fullName evidence="3">Uncharacterized protein</fullName>
    </submittedName>
</protein>
<evidence type="ECO:0000256" key="2">
    <source>
        <dbReference type="SAM" id="SignalP"/>
    </source>
</evidence>
<gene>
    <name evidence="3" type="ORF">QBC32DRAFT_401901</name>
</gene>
<organism evidence="3 4">
    <name type="scientific">Pseudoneurospora amorphoporcata</name>
    <dbReference type="NCBI Taxonomy" id="241081"/>
    <lineage>
        <taxon>Eukaryota</taxon>
        <taxon>Fungi</taxon>
        <taxon>Dikarya</taxon>
        <taxon>Ascomycota</taxon>
        <taxon>Pezizomycotina</taxon>
        <taxon>Sordariomycetes</taxon>
        <taxon>Sordariomycetidae</taxon>
        <taxon>Sordariales</taxon>
        <taxon>Sordariaceae</taxon>
        <taxon>Pseudoneurospora</taxon>
    </lineage>
</organism>
<proteinExistence type="predicted"/>
<sequence length="389" mass="41862">MVYRLLFTSVLLSLPLLLTRVHAEETSDSGASDRFIFPSSSLQPVYYTGDTLLVKYNLEQSGPVASSLALSLKCMAWPDVYDPAWNDAGATTVVNSRFCLHSLCFPDGNTLLVRYSLGHSRRAMKLVMSLQCMAKEDENPLSRSLVLSDDAMTVATLKNNVPSSAGTVPFTLPSVPQLQDVSEVEDTVAPVCAITLKGERIWDREPVSLQSEPFQLRASGGDGSQRQKTCAFEGVFEGVMPPNRGHPIITGNRTHGSAPTMPTPSVMTATMISTTDFPANTIDPTTSATPQPTSGTDKRGSEGLSKAAVAGTGVGAAVGVLLSREIHRKVNELGENPVNGLHGTGRPTPELPPAVERRDRTEERPGQQVEERAEEITYESVVEGRAELP</sequence>
<keyword evidence="2" id="KW-0732">Signal</keyword>
<reference evidence="3" key="1">
    <citation type="journal article" date="2023" name="Mol. Phylogenet. Evol.">
        <title>Genome-scale phylogeny and comparative genomics of the fungal order Sordariales.</title>
        <authorList>
            <person name="Hensen N."/>
            <person name="Bonometti L."/>
            <person name="Westerberg I."/>
            <person name="Brannstrom I.O."/>
            <person name="Guillou S."/>
            <person name="Cros-Aarteil S."/>
            <person name="Calhoun S."/>
            <person name="Haridas S."/>
            <person name="Kuo A."/>
            <person name="Mondo S."/>
            <person name="Pangilinan J."/>
            <person name="Riley R."/>
            <person name="LaButti K."/>
            <person name="Andreopoulos B."/>
            <person name="Lipzen A."/>
            <person name="Chen C."/>
            <person name="Yan M."/>
            <person name="Daum C."/>
            <person name="Ng V."/>
            <person name="Clum A."/>
            <person name="Steindorff A."/>
            <person name="Ohm R.A."/>
            <person name="Martin F."/>
            <person name="Silar P."/>
            <person name="Natvig D.O."/>
            <person name="Lalanne C."/>
            <person name="Gautier V."/>
            <person name="Ament-Velasquez S.L."/>
            <person name="Kruys A."/>
            <person name="Hutchinson M.I."/>
            <person name="Powell A.J."/>
            <person name="Barry K."/>
            <person name="Miller A.N."/>
            <person name="Grigoriev I.V."/>
            <person name="Debuchy R."/>
            <person name="Gladieux P."/>
            <person name="Hiltunen Thoren M."/>
            <person name="Johannesson H."/>
        </authorList>
    </citation>
    <scope>NUCLEOTIDE SEQUENCE</scope>
    <source>
        <strain evidence="3">CBS 626.80</strain>
    </source>
</reference>
<accession>A0AAN6NKP6</accession>
<feature type="chain" id="PRO_5042892399" evidence="2">
    <location>
        <begin position="24"/>
        <end position="389"/>
    </location>
</feature>
<name>A0AAN6NKP6_9PEZI</name>
<dbReference type="Proteomes" id="UP001303222">
    <property type="component" value="Unassembled WGS sequence"/>
</dbReference>
<comment type="caution">
    <text evidence="3">The sequence shown here is derived from an EMBL/GenBank/DDBJ whole genome shotgun (WGS) entry which is preliminary data.</text>
</comment>
<evidence type="ECO:0000256" key="1">
    <source>
        <dbReference type="SAM" id="MobiDB-lite"/>
    </source>
</evidence>
<reference evidence="3" key="2">
    <citation type="submission" date="2023-06" db="EMBL/GenBank/DDBJ databases">
        <authorList>
            <consortium name="Lawrence Berkeley National Laboratory"/>
            <person name="Mondo S.J."/>
            <person name="Hensen N."/>
            <person name="Bonometti L."/>
            <person name="Westerberg I."/>
            <person name="Brannstrom I.O."/>
            <person name="Guillou S."/>
            <person name="Cros-Aarteil S."/>
            <person name="Calhoun S."/>
            <person name="Haridas S."/>
            <person name="Kuo A."/>
            <person name="Pangilinan J."/>
            <person name="Riley R."/>
            <person name="Labutti K."/>
            <person name="Andreopoulos B."/>
            <person name="Lipzen A."/>
            <person name="Chen C."/>
            <person name="Yanf M."/>
            <person name="Daum C."/>
            <person name="Ng V."/>
            <person name="Clum A."/>
            <person name="Steindorff A."/>
            <person name="Ohm R."/>
            <person name="Martin F."/>
            <person name="Silar P."/>
            <person name="Natvig D."/>
            <person name="Lalanne C."/>
            <person name="Gautier V."/>
            <person name="Ament-Velasquez S.L."/>
            <person name="Kruys A."/>
            <person name="Hutchinson M.I."/>
            <person name="Powell A.J."/>
            <person name="Barry K."/>
            <person name="Miller A.N."/>
            <person name="Grigoriev I.V."/>
            <person name="Debuchy R."/>
            <person name="Gladieux P."/>
            <person name="Thoren M.H."/>
            <person name="Johannesson H."/>
        </authorList>
    </citation>
    <scope>NUCLEOTIDE SEQUENCE</scope>
    <source>
        <strain evidence="3">CBS 626.80</strain>
    </source>
</reference>
<keyword evidence="4" id="KW-1185">Reference proteome</keyword>
<dbReference type="AlphaFoldDB" id="A0AAN6NKP6"/>
<feature type="region of interest" description="Disordered" evidence="1">
    <location>
        <begin position="276"/>
        <end position="305"/>
    </location>
</feature>
<evidence type="ECO:0000313" key="4">
    <source>
        <dbReference type="Proteomes" id="UP001303222"/>
    </source>
</evidence>